<sequence length="123" mass="13161">MPNFTYTIHDELVDRLAGAKAGVLTAAPLPDGTGVFEPNVADGYARQDFVFTTTQAQGVTTISNAQPLVFGPAINEWLAVTYFGLFDGVNGDLLLYGRLRSTRVAHAGDSLSFQVDAINIGLR</sequence>
<dbReference type="EMBL" id="MH588546">
    <property type="protein sequence ID" value="AXQ69156.1"/>
    <property type="molecule type" value="Genomic_DNA"/>
</dbReference>
<gene>
    <name evidence="1" type="ORF">CcrBL9_gp132</name>
</gene>
<keyword evidence="2" id="KW-1185">Reference proteome</keyword>
<proteinExistence type="predicted"/>
<evidence type="ECO:0000313" key="1">
    <source>
        <dbReference type="EMBL" id="AXQ69156.1"/>
    </source>
</evidence>
<accession>A0A385EBT4</accession>
<protein>
    <submittedName>
        <fullName evidence="1">Uncharacterized protein</fullName>
    </submittedName>
</protein>
<organism evidence="1 2">
    <name type="scientific">Caulobacter phage CcrBL9</name>
    <dbReference type="NCBI Taxonomy" id="2283270"/>
    <lineage>
        <taxon>Viruses</taxon>
        <taxon>Duplodnaviria</taxon>
        <taxon>Heunggongvirae</taxon>
        <taxon>Uroviricota</taxon>
        <taxon>Caudoviricetes</taxon>
        <taxon>Jeanschmidtviridae</taxon>
        <taxon>Bertelyvirus</taxon>
        <taxon>Bertelyvirus BL9</taxon>
    </lineage>
</organism>
<evidence type="ECO:0000313" key="2">
    <source>
        <dbReference type="Proteomes" id="UP000259421"/>
    </source>
</evidence>
<reference evidence="1 2" key="2">
    <citation type="submission" date="2018-09" db="EMBL/GenBank/DDBJ databases">
        <title>Giant CbK-like Caulobacter bacteriophages have genetically divergent genomes.</title>
        <authorList>
            <person name="Wilson K."/>
            <person name="Ely B."/>
        </authorList>
    </citation>
    <scope>NUCLEOTIDE SEQUENCE [LARGE SCALE GENOMIC DNA]</scope>
</reference>
<dbReference type="Pfam" id="PF23140">
    <property type="entry name" value="Gp80"/>
    <property type="match status" value="1"/>
</dbReference>
<reference evidence="2" key="1">
    <citation type="submission" date="2018-07" db="EMBL/GenBank/DDBJ databases">
        <title>Giant CbK-like Caulobacter bacteriophages have genetically divergent genomes.</title>
        <authorList>
            <person name="Wilson K.M."/>
            <person name="Ely B."/>
        </authorList>
    </citation>
    <scope>NUCLEOTIDE SEQUENCE [LARGE SCALE GENOMIC DNA]</scope>
</reference>
<name>A0A385EBT4_9CAUD</name>
<dbReference type="Proteomes" id="UP000259421">
    <property type="component" value="Segment"/>
</dbReference>
<dbReference type="InterPro" id="IPR056908">
    <property type="entry name" value="Gp80-like"/>
</dbReference>